<evidence type="ECO:0000259" key="9">
    <source>
        <dbReference type="SMART" id="SM00359"/>
    </source>
</evidence>
<keyword evidence="7 8" id="KW-0067">ATP-binding</keyword>
<evidence type="ECO:0000313" key="10">
    <source>
        <dbReference type="EMBL" id="TBW22052.1"/>
    </source>
</evidence>
<dbReference type="InterPro" id="IPR002478">
    <property type="entry name" value="PUA"/>
</dbReference>
<evidence type="ECO:0000256" key="4">
    <source>
        <dbReference type="ARBA" id="ARBA00022679"/>
    </source>
</evidence>
<dbReference type="Pfam" id="PF01472">
    <property type="entry name" value="PUA"/>
    <property type="match status" value="1"/>
</dbReference>
<dbReference type="InterPro" id="IPR001057">
    <property type="entry name" value="Glu/AcGlu_kinase"/>
</dbReference>
<dbReference type="FunFam" id="3.40.1160.10:FF:000018">
    <property type="entry name" value="Glutamate 5-kinase"/>
    <property type="match status" value="1"/>
</dbReference>
<dbReference type="InterPro" id="IPR019797">
    <property type="entry name" value="Glutamate_5-kinase_CS"/>
</dbReference>
<evidence type="ECO:0000256" key="7">
    <source>
        <dbReference type="ARBA" id="ARBA00022840"/>
    </source>
</evidence>
<comment type="catalytic activity">
    <reaction evidence="8">
        <text>L-glutamate + ATP = L-glutamyl 5-phosphate + ADP</text>
        <dbReference type="Rhea" id="RHEA:14877"/>
        <dbReference type="ChEBI" id="CHEBI:29985"/>
        <dbReference type="ChEBI" id="CHEBI:30616"/>
        <dbReference type="ChEBI" id="CHEBI:58274"/>
        <dbReference type="ChEBI" id="CHEBI:456216"/>
        <dbReference type="EC" id="2.7.2.11"/>
    </reaction>
</comment>
<dbReference type="InterPro" id="IPR015947">
    <property type="entry name" value="PUA-like_sf"/>
</dbReference>
<keyword evidence="6 8" id="KW-0418">Kinase</keyword>
<dbReference type="AlphaFoldDB" id="A0A4V2KR43"/>
<comment type="similarity">
    <text evidence="8">Belongs to the glutamate 5-kinase family.</text>
</comment>
<dbReference type="Gene3D" id="2.30.130.10">
    <property type="entry name" value="PUA domain"/>
    <property type="match status" value="1"/>
</dbReference>
<comment type="pathway">
    <text evidence="8">Amino-acid biosynthesis; L-proline biosynthesis; L-glutamate 5-semialdehyde from L-glutamate: step 1/2.</text>
</comment>
<protein>
    <recommendedName>
        <fullName evidence="8">Glutamate 5-kinase</fullName>
        <ecNumber evidence="8">2.7.2.11</ecNumber>
    </recommendedName>
    <alternativeName>
        <fullName evidence="8">Gamma-glutamyl kinase</fullName>
        <shortName evidence="8">GK</shortName>
    </alternativeName>
</protein>
<name>A0A4V2KR43_9ACTO</name>
<dbReference type="GO" id="GO:0005829">
    <property type="term" value="C:cytosol"/>
    <property type="evidence" value="ECO:0007669"/>
    <property type="project" value="TreeGrafter"/>
</dbReference>
<feature type="binding site" evidence="8">
    <location>
        <position position="60"/>
    </location>
    <ligand>
        <name>substrate</name>
    </ligand>
</feature>
<feature type="binding site" evidence="8">
    <location>
        <begin position="220"/>
        <end position="226"/>
    </location>
    <ligand>
        <name>ATP</name>
        <dbReference type="ChEBI" id="CHEBI:30616"/>
    </ligand>
</feature>
<gene>
    <name evidence="8" type="primary">proB</name>
    <name evidence="10" type="ORF">EZJ44_04240</name>
</gene>
<dbReference type="PIRSF" id="PIRSF000729">
    <property type="entry name" value="GK"/>
    <property type="match status" value="1"/>
</dbReference>
<sequence>MKPLLSNRKLLGAASRIVIKVGSSSLTARDGSLDETRLAELVDVVALARKRGQDVLLVSSGAVAAGIKPLGFNSRPKNVRDQQAAAMVGQSRLMHAYATKFASYGITIGQVLLTPDDVIDRRHYANAQGSLRRLLHHGVVPIVNENDAVVSDDLRFGDNDRLAALVAHLVDATALVLCTDVDGLFSGPPNLPSSVLISEVSDLAQLENLRITGKGSDVGTGGMRTKVAAADIATAGGIGTLLVSTDSLRSALEGEQVGTWFVPRGRRTSARSLWMKYSARISGTLIVDDGAAHALRSGGASLLAVGIQAVRGSFAAGDMVEVCESTGERVAVGMVAFSDGEVEEFAGLVQGMSSVRAPRPVIHVDDLVC</sequence>
<dbReference type="EMBL" id="SJDT01000003">
    <property type="protein sequence ID" value="TBW22052.1"/>
    <property type="molecule type" value="Genomic_DNA"/>
</dbReference>
<keyword evidence="5 8" id="KW-0547">Nucleotide-binding</keyword>
<dbReference type="SMART" id="SM00359">
    <property type="entry name" value="PUA"/>
    <property type="match status" value="1"/>
</dbReference>
<keyword evidence="3 8" id="KW-0641">Proline biosynthesis</keyword>
<dbReference type="Gene3D" id="3.40.1160.10">
    <property type="entry name" value="Acetylglutamate kinase-like"/>
    <property type="match status" value="1"/>
</dbReference>
<dbReference type="PRINTS" id="PR00474">
    <property type="entry name" value="GLU5KINASE"/>
</dbReference>
<comment type="subcellular location">
    <subcellularLocation>
        <location evidence="8">Cytoplasm</location>
    </subcellularLocation>
</comment>
<dbReference type="HAMAP" id="MF_00456">
    <property type="entry name" value="ProB"/>
    <property type="match status" value="1"/>
</dbReference>
<feature type="domain" description="PUA" evidence="9">
    <location>
        <begin position="283"/>
        <end position="362"/>
    </location>
</feature>
<dbReference type="SUPFAM" id="SSF53633">
    <property type="entry name" value="Carbamate kinase-like"/>
    <property type="match status" value="1"/>
</dbReference>
<evidence type="ECO:0000256" key="8">
    <source>
        <dbReference type="HAMAP-Rule" id="MF_00456"/>
    </source>
</evidence>
<dbReference type="PROSITE" id="PS00902">
    <property type="entry name" value="GLUTAMATE_5_KINASE"/>
    <property type="match status" value="1"/>
</dbReference>
<dbReference type="GO" id="GO:0003723">
    <property type="term" value="F:RNA binding"/>
    <property type="evidence" value="ECO:0007669"/>
    <property type="project" value="InterPro"/>
</dbReference>
<evidence type="ECO:0000256" key="6">
    <source>
        <dbReference type="ARBA" id="ARBA00022777"/>
    </source>
</evidence>
<reference evidence="10 11" key="1">
    <citation type="submission" date="2019-02" db="EMBL/GenBank/DDBJ databases">
        <title>Arcanobacterium bovis sp. nov., isolated from the milk of a cow with mastitis.</title>
        <authorList>
            <person name="Sammra O."/>
            <person name="Foster G."/>
            <person name="Hassan A."/>
            <person name="Alssahen M."/>
            <person name="Laemmler C."/>
            <person name="Borowiak M."/>
            <person name="Malorny B."/>
            <person name="Abdulmawjood A."/>
        </authorList>
    </citation>
    <scope>NUCLEOTIDE SEQUENCE [LARGE SCALE GENOMIC DNA]</scope>
    <source>
        <strain evidence="10 11">C605018/01/1</strain>
    </source>
</reference>
<dbReference type="GO" id="GO:0005524">
    <property type="term" value="F:ATP binding"/>
    <property type="evidence" value="ECO:0007669"/>
    <property type="project" value="UniProtKB-KW"/>
</dbReference>
<dbReference type="PROSITE" id="PS50890">
    <property type="entry name" value="PUA"/>
    <property type="match status" value="1"/>
</dbReference>
<keyword evidence="2 8" id="KW-0028">Amino-acid biosynthesis</keyword>
<dbReference type="Pfam" id="PF00696">
    <property type="entry name" value="AA_kinase"/>
    <property type="match status" value="1"/>
</dbReference>
<keyword evidence="11" id="KW-1185">Reference proteome</keyword>
<dbReference type="InterPro" id="IPR041739">
    <property type="entry name" value="G5K_ProB"/>
</dbReference>
<evidence type="ECO:0000256" key="5">
    <source>
        <dbReference type="ARBA" id="ARBA00022741"/>
    </source>
</evidence>
<dbReference type="PANTHER" id="PTHR43654:SF1">
    <property type="entry name" value="ISOPENTENYL PHOSPHATE KINASE"/>
    <property type="match status" value="1"/>
</dbReference>
<dbReference type="RefSeq" id="WP_131280557.1">
    <property type="nucleotide sequence ID" value="NZ_JBHSLR010000009.1"/>
</dbReference>
<dbReference type="CDD" id="cd21157">
    <property type="entry name" value="PUA_G5K"/>
    <property type="match status" value="1"/>
</dbReference>
<dbReference type="InterPro" id="IPR036393">
    <property type="entry name" value="AceGlu_kinase-like_sf"/>
</dbReference>
<evidence type="ECO:0000256" key="2">
    <source>
        <dbReference type="ARBA" id="ARBA00022605"/>
    </source>
</evidence>
<dbReference type="UniPathway" id="UPA00098">
    <property type="reaction ID" value="UER00359"/>
</dbReference>
<accession>A0A4V2KR43</accession>
<dbReference type="PANTHER" id="PTHR43654">
    <property type="entry name" value="GLUTAMATE 5-KINASE"/>
    <property type="match status" value="1"/>
</dbReference>
<keyword evidence="4 8" id="KW-0808">Transferase</keyword>
<comment type="caution">
    <text evidence="10">The sequence shown here is derived from an EMBL/GenBank/DDBJ whole genome shotgun (WGS) entry which is preliminary data.</text>
</comment>
<feature type="binding site" evidence="8">
    <location>
        <position position="159"/>
    </location>
    <ligand>
        <name>substrate</name>
    </ligand>
</feature>
<dbReference type="SUPFAM" id="SSF88697">
    <property type="entry name" value="PUA domain-like"/>
    <property type="match status" value="1"/>
</dbReference>
<dbReference type="GO" id="GO:0004349">
    <property type="term" value="F:glutamate 5-kinase activity"/>
    <property type="evidence" value="ECO:0007669"/>
    <property type="project" value="UniProtKB-UniRule"/>
</dbReference>
<feature type="binding site" evidence="8">
    <location>
        <position position="147"/>
    </location>
    <ligand>
        <name>substrate</name>
    </ligand>
</feature>
<evidence type="ECO:0000313" key="11">
    <source>
        <dbReference type="Proteomes" id="UP000293036"/>
    </source>
</evidence>
<dbReference type="InterPro" id="IPR036974">
    <property type="entry name" value="PUA_sf"/>
</dbReference>
<dbReference type="InterPro" id="IPR001048">
    <property type="entry name" value="Asp/Glu/Uridylate_kinase"/>
</dbReference>
<comment type="function">
    <text evidence="8">Catalyzes the transfer of a phosphate group to glutamate to form L-glutamate 5-phosphate.</text>
</comment>
<proteinExistence type="inferred from homology"/>
<keyword evidence="1 8" id="KW-0963">Cytoplasm</keyword>
<dbReference type="OrthoDB" id="9804434at2"/>
<dbReference type="CDD" id="cd04242">
    <property type="entry name" value="AAK_G5K_ProB"/>
    <property type="match status" value="1"/>
</dbReference>
<dbReference type="InterPro" id="IPR005715">
    <property type="entry name" value="Glu_5kinase/COase_Synthase"/>
</dbReference>
<dbReference type="NCBIfam" id="TIGR01027">
    <property type="entry name" value="proB"/>
    <property type="match status" value="1"/>
</dbReference>
<evidence type="ECO:0000256" key="1">
    <source>
        <dbReference type="ARBA" id="ARBA00022490"/>
    </source>
</evidence>
<dbReference type="Proteomes" id="UP000293036">
    <property type="component" value="Unassembled WGS sequence"/>
</dbReference>
<dbReference type="EC" id="2.7.2.11" evidence="8"/>
<dbReference type="GO" id="GO:0055129">
    <property type="term" value="P:L-proline biosynthetic process"/>
    <property type="evidence" value="ECO:0007669"/>
    <property type="project" value="UniProtKB-UniRule"/>
</dbReference>
<feature type="binding site" evidence="8">
    <location>
        <begin position="179"/>
        <end position="180"/>
    </location>
    <ligand>
        <name>ATP</name>
        <dbReference type="ChEBI" id="CHEBI:30616"/>
    </ligand>
</feature>
<evidence type="ECO:0000256" key="3">
    <source>
        <dbReference type="ARBA" id="ARBA00022650"/>
    </source>
</evidence>
<feature type="binding site" evidence="8">
    <location>
        <position position="20"/>
    </location>
    <ligand>
        <name>ATP</name>
        <dbReference type="ChEBI" id="CHEBI:30616"/>
    </ligand>
</feature>
<organism evidence="10 11">
    <name type="scientific">Arcanobacterium bovis</name>
    <dbReference type="NCBI Taxonomy" id="2529275"/>
    <lineage>
        <taxon>Bacteria</taxon>
        <taxon>Bacillati</taxon>
        <taxon>Actinomycetota</taxon>
        <taxon>Actinomycetes</taxon>
        <taxon>Actinomycetales</taxon>
        <taxon>Actinomycetaceae</taxon>
        <taxon>Arcanobacterium</taxon>
    </lineage>
</organism>
<dbReference type="InterPro" id="IPR011529">
    <property type="entry name" value="Glu_5kinase"/>
</dbReference>